<organism evidence="2 3">
    <name type="scientific">Rhypophila decipiens</name>
    <dbReference type="NCBI Taxonomy" id="261697"/>
    <lineage>
        <taxon>Eukaryota</taxon>
        <taxon>Fungi</taxon>
        <taxon>Dikarya</taxon>
        <taxon>Ascomycota</taxon>
        <taxon>Pezizomycotina</taxon>
        <taxon>Sordariomycetes</taxon>
        <taxon>Sordariomycetidae</taxon>
        <taxon>Sordariales</taxon>
        <taxon>Naviculisporaceae</taxon>
        <taxon>Rhypophila</taxon>
    </lineage>
</organism>
<evidence type="ECO:0000256" key="1">
    <source>
        <dbReference type="SAM" id="SignalP"/>
    </source>
</evidence>
<keyword evidence="3" id="KW-1185">Reference proteome</keyword>
<name>A0AAN6XYK1_9PEZI</name>
<dbReference type="AlphaFoldDB" id="A0AAN6XYK1"/>
<feature type="signal peptide" evidence="1">
    <location>
        <begin position="1"/>
        <end position="18"/>
    </location>
</feature>
<proteinExistence type="predicted"/>
<evidence type="ECO:0000313" key="3">
    <source>
        <dbReference type="Proteomes" id="UP001301769"/>
    </source>
</evidence>
<evidence type="ECO:0000313" key="2">
    <source>
        <dbReference type="EMBL" id="KAK4206882.1"/>
    </source>
</evidence>
<dbReference type="EMBL" id="MU858342">
    <property type="protein sequence ID" value="KAK4206882.1"/>
    <property type="molecule type" value="Genomic_DNA"/>
</dbReference>
<reference evidence="2" key="1">
    <citation type="journal article" date="2023" name="Mol. Phylogenet. Evol.">
        <title>Genome-scale phylogeny and comparative genomics of the fungal order Sordariales.</title>
        <authorList>
            <person name="Hensen N."/>
            <person name="Bonometti L."/>
            <person name="Westerberg I."/>
            <person name="Brannstrom I.O."/>
            <person name="Guillou S."/>
            <person name="Cros-Aarteil S."/>
            <person name="Calhoun S."/>
            <person name="Haridas S."/>
            <person name="Kuo A."/>
            <person name="Mondo S."/>
            <person name="Pangilinan J."/>
            <person name="Riley R."/>
            <person name="LaButti K."/>
            <person name="Andreopoulos B."/>
            <person name="Lipzen A."/>
            <person name="Chen C."/>
            <person name="Yan M."/>
            <person name="Daum C."/>
            <person name="Ng V."/>
            <person name="Clum A."/>
            <person name="Steindorff A."/>
            <person name="Ohm R.A."/>
            <person name="Martin F."/>
            <person name="Silar P."/>
            <person name="Natvig D.O."/>
            <person name="Lalanne C."/>
            <person name="Gautier V."/>
            <person name="Ament-Velasquez S.L."/>
            <person name="Kruys A."/>
            <person name="Hutchinson M.I."/>
            <person name="Powell A.J."/>
            <person name="Barry K."/>
            <person name="Miller A.N."/>
            <person name="Grigoriev I.V."/>
            <person name="Debuchy R."/>
            <person name="Gladieux P."/>
            <person name="Hiltunen Thoren M."/>
            <person name="Johannesson H."/>
        </authorList>
    </citation>
    <scope>NUCLEOTIDE SEQUENCE</scope>
    <source>
        <strain evidence="2">PSN293</strain>
    </source>
</reference>
<comment type="caution">
    <text evidence="2">The sequence shown here is derived from an EMBL/GenBank/DDBJ whole genome shotgun (WGS) entry which is preliminary data.</text>
</comment>
<sequence>MKTSFFAVVAFAALFVYAGPLGSLESRGDCQVTQYPNGAMCCLACGCPSPDNMSCRVCLQNCICGPFVNSCPLD</sequence>
<keyword evidence="1" id="KW-0732">Signal</keyword>
<feature type="chain" id="PRO_5043023763" evidence="1">
    <location>
        <begin position="19"/>
        <end position="74"/>
    </location>
</feature>
<dbReference type="Proteomes" id="UP001301769">
    <property type="component" value="Unassembled WGS sequence"/>
</dbReference>
<accession>A0AAN6XYK1</accession>
<reference evidence="2" key="2">
    <citation type="submission" date="2023-05" db="EMBL/GenBank/DDBJ databases">
        <authorList>
            <consortium name="Lawrence Berkeley National Laboratory"/>
            <person name="Steindorff A."/>
            <person name="Hensen N."/>
            <person name="Bonometti L."/>
            <person name="Westerberg I."/>
            <person name="Brannstrom I.O."/>
            <person name="Guillou S."/>
            <person name="Cros-Aarteil S."/>
            <person name="Calhoun S."/>
            <person name="Haridas S."/>
            <person name="Kuo A."/>
            <person name="Mondo S."/>
            <person name="Pangilinan J."/>
            <person name="Riley R."/>
            <person name="Labutti K."/>
            <person name="Andreopoulos B."/>
            <person name="Lipzen A."/>
            <person name="Chen C."/>
            <person name="Yanf M."/>
            <person name="Daum C."/>
            <person name="Ng V."/>
            <person name="Clum A."/>
            <person name="Ohm R."/>
            <person name="Martin F."/>
            <person name="Silar P."/>
            <person name="Natvig D."/>
            <person name="Lalanne C."/>
            <person name="Gautier V."/>
            <person name="Ament-Velasquez S.L."/>
            <person name="Kruys A."/>
            <person name="Hutchinson M.I."/>
            <person name="Powell A.J."/>
            <person name="Barry K."/>
            <person name="Miller A.N."/>
            <person name="Grigoriev I.V."/>
            <person name="Debuchy R."/>
            <person name="Gladieux P."/>
            <person name="Thoren M.H."/>
            <person name="Johannesson H."/>
        </authorList>
    </citation>
    <scope>NUCLEOTIDE SEQUENCE</scope>
    <source>
        <strain evidence="2">PSN293</strain>
    </source>
</reference>
<protein>
    <submittedName>
        <fullName evidence="2">Uncharacterized protein</fullName>
    </submittedName>
</protein>
<gene>
    <name evidence="2" type="ORF">QBC37DRAFT_434318</name>
</gene>